<dbReference type="Proteomes" id="UP001335648">
    <property type="component" value="Unassembled WGS sequence"/>
</dbReference>
<accession>A0AAN8GRD1</accession>
<protein>
    <submittedName>
        <fullName evidence="1">Uncharacterized protein</fullName>
    </submittedName>
</protein>
<dbReference type="AlphaFoldDB" id="A0AAN8GRD1"/>
<sequence length="78" mass="8993">MNHRPSAVSDRLLSGWREAADTSQRPMEEEFNHQGQLSDDWDRLQLDNLRMLLRSLRLNSLWSTGCTSITVTFTLLSS</sequence>
<evidence type="ECO:0000313" key="1">
    <source>
        <dbReference type="EMBL" id="KAK5887648.1"/>
    </source>
</evidence>
<proteinExistence type="predicted"/>
<organism evidence="1 2">
    <name type="scientific">Champsocephalus esox</name>
    <name type="common">pike icefish</name>
    <dbReference type="NCBI Taxonomy" id="159716"/>
    <lineage>
        <taxon>Eukaryota</taxon>
        <taxon>Metazoa</taxon>
        <taxon>Chordata</taxon>
        <taxon>Craniata</taxon>
        <taxon>Vertebrata</taxon>
        <taxon>Euteleostomi</taxon>
        <taxon>Actinopterygii</taxon>
        <taxon>Neopterygii</taxon>
        <taxon>Teleostei</taxon>
        <taxon>Neoteleostei</taxon>
        <taxon>Acanthomorphata</taxon>
        <taxon>Eupercaria</taxon>
        <taxon>Perciformes</taxon>
        <taxon>Notothenioidei</taxon>
        <taxon>Channichthyidae</taxon>
        <taxon>Champsocephalus</taxon>
    </lineage>
</organism>
<name>A0AAN8GRD1_9TELE</name>
<gene>
    <name evidence="1" type="ORF">CesoFtcFv8_016237</name>
</gene>
<dbReference type="EMBL" id="JAULUE010002058">
    <property type="protein sequence ID" value="KAK5887648.1"/>
    <property type="molecule type" value="Genomic_DNA"/>
</dbReference>
<keyword evidence="2" id="KW-1185">Reference proteome</keyword>
<reference evidence="1 2" key="1">
    <citation type="journal article" date="2023" name="Mol. Biol. Evol.">
        <title>Genomics of Secondarily Temperate Adaptation in the Only Non-Antarctic Icefish.</title>
        <authorList>
            <person name="Rivera-Colon A.G."/>
            <person name="Rayamajhi N."/>
            <person name="Minhas B.F."/>
            <person name="Madrigal G."/>
            <person name="Bilyk K.T."/>
            <person name="Yoon V."/>
            <person name="Hune M."/>
            <person name="Gregory S."/>
            <person name="Cheng C.H.C."/>
            <person name="Catchen J.M."/>
        </authorList>
    </citation>
    <scope>NUCLEOTIDE SEQUENCE [LARGE SCALE GENOMIC DNA]</scope>
    <source>
        <strain evidence="1">JC2023a</strain>
    </source>
</reference>
<evidence type="ECO:0000313" key="2">
    <source>
        <dbReference type="Proteomes" id="UP001335648"/>
    </source>
</evidence>
<comment type="caution">
    <text evidence="1">The sequence shown here is derived from an EMBL/GenBank/DDBJ whole genome shotgun (WGS) entry which is preliminary data.</text>
</comment>